<proteinExistence type="predicted"/>
<dbReference type="PANTHER" id="PTHR31569:SF4">
    <property type="entry name" value="SWIM-TYPE DOMAIN-CONTAINING PROTEIN"/>
    <property type="match status" value="1"/>
</dbReference>
<dbReference type="EMBL" id="QXGD01001333">
    <property type="protein sequence ID" value="KAE9208601.1"/>
    <property type="molecule type" value="Genomic_DNA"/>
</dbReference>
<reference evidence="1 2" key="1">
    <citation type="submission" date="2018-08" db="EMBL/GenBank/DDBJ databases">
        <title>Genomic investigation of the strawberry pathogen Phytophthora fragariae indicates pathogenicity is determined by transcriptional variation in three key races.</title>
        <authorList>
            <person name="Adams T.M."/>
            <person name="Armitage A.D."/>
            <person name="Sobczyk M.K."/>
            <person name="Bates H.J."/>
            <person name="Dunwell J.M."/>
            <person name="Nellist C.F."/>
            <person name="Harrison R.J."/>
        </authorList>
    </citation>
    <scope>NUCLEOTIDE SEQUENCE [LARGE SCALE GENOMIC DNA]</scope>
    <source>
        <strain evidence="1 2">BC-1</strain>
    </source>
</reference>
<dbReference type="PANTHER" id="PTHR31569">
    <property type="entry name" value="SWIM-TYPE DOMAIN-CONTAINING PROTEIN"/>
    <property type="match status" value="1"/>
</dbReference>
<accession>A0A6A3XUK8</accession>
<dbReference type="AlphaFoldDB" id="A0A6A3XUK8"/>
<name>A0A6A3XUK8_9STRA</name>
<evidence type="ECO:0000313" key="1">
    <source>
        <dbReference type="EMBL" id="KAE9208601.1"/>
    </source>
</evidence>
<gene>
    <name evidence="1" type="ORF">PF002_g19345</name>
</gene>
<comment type="caution">
    <text evidence="1">The sequence shown here is derived from an EMBL/GenBank/DDBJ whole genome shotgun (WGS) entry which is preliminary data.</text>
</comment>
<dbReference type="Proteomes" id="UP000440367">
    <property type="component" value="Unassembled WGS sequence"/>
</dbReference>
<organism evidence="1 2">
    <name type="scientific">Phytophthora fragariae</name>
    <dbReference type="NCBI Taxonomy" id="53985"/>
    <lineage>
        <taxon>Eukaryota</taxon>
        <taxon>Sar</taxon>
        <taxon>Stramenopiles</taxon>
        <taxon>Oomycota</taxon>
        <taxon>Peronosporomycetes</taxon>
        <taxon>Peronosporales</taxon>
        <taxon>Peronosporaceae</taxon>
        <taxon>Phytophthora</taxon>
    </lineage>
</organism>
<sequence>MGFRVKVTQQITSHNHTLGQRVYANHPSNRRIDDPEVIDFVDELQAAGAKNKLIMKYLRQRTGKQVTLRDVHNLVAKQRCSNLR</sequence>
<evidence type="ECO:0000313" key="2">
    <source>
        <dbReference type="Proteomes" id="UP000440367"/>
    </source>
</evidence>
<dbReference type="InterPro" id="IPR052579">
    <property type="entry name" value="Zinc_finger_SWIM"/>
</dbReference>
<protein>
    <submittedName>
        <fullName evidence="1">Uncharacterized protein</fullName>
    </submittedName>
</protein>